<dbReference type="GO" id="GO:0010181">
    <property type="term" value="F:FMN binding"/>
    <property type="evidence" value="ECO:0007669"/>
    <property type="project" value="InterPro"/>
</dbReference>
<feature type="binding site" evidence="7">
    <location>
        <position position="168"/>
    </location>
    <ligand>
        <name>glyoxylate</name>
        <dbReference type="ChEBI" id="CHEBI:36655"/>
    </ligand>
</feature>
<dbReference type="Proteomes" id="UP000316199">
    <property type="component" value="Unassembled WGS sequence"/>
</dbReference>
<feature type="binding site" evidence="7">
    <location>
        <position position="238"/>
    </location>
    <ligand>
        <name>glyoxylate</name>
        <dbReference type="ChEBI" id="CHEBI:36655"/>
    </ligand>
</feature>
<comment type="similarity">
    <text evidence="5">Belongs to the FMN-dependent alpha-hydroxy acid dehydrogenase family.</text>
</comment>
<dbReference type="InterPro" id="IPR037396">
    <property type="entry name" value="FMN_HAD"/>
</dbReference>
<keyword evidence="3 7" id="KW-0288">FMN</keyword>
<evidence type="ECO:0000256" key="3">
    <source>
        <dbReference type="ARBA" id="ARBA00022643"/>
    </source>
</evidence>
<evidence type="ECO:0000313" key="9">
    <source>
        <dbReference type="EMBL" id="RZO77229.1"/>
    </source>
</evidence>
<dbReference type="PANTHER" id="PTHR10578">
    <property type="entry name" value="S -2-HYDROXY-ACID OXIDASE-RELATED"/>
    <property type="match status" value="1"/>
</dbReference>
<feature type="binding site" evidence="7">
    <location>
        <position position="159"/>
    </location>
    <ligand>
        <name>FMN</name>
        <dbReference type="ChEBI" id="CHEBI:58210"/>
    </ligand>
</feature>
<comment type="caution">
    <text evidence="9">The sequence shown here is derived from an EMBL/GenBank/DDBJ whole genome shotgun (WGS) entry which is preliminary data.</text>
</comment>
<reference evidence="9 10" key="1">
    <citation type="submission" date="2019-02" db="EMBL/GenBank/DDBJ databases">
        <title>Prokaryotic population dynamics and viral predation in marine succession experiment using metagenomics: the confinement effect.</title>
        <authorList>
            <person name="Haro-Moreno J.M."/>
            <person name="Rodriguez-Valera F."/>
            <person name="Lopez-Perez M."/>
        </authorList>
    </citation>
    <scope>NUCLEOTIDE SEQUENCE [LARGE SCALE GENOMIC DNA]</scope>
    <source>
        <strain evidence="9">MED-G157</strain>
    </source>
</reference>
<feature type="binding site" evidence="7">
    <location>
        <position position="110"/>
    </location>
    <ligand>
        <name>FMN</name>
        <dbReference type="ChEBI" id="CHEBI:58210"/>
    </ligand>
</feature>
<evidence type="ECO:0000256" key="7">
    <source>
        <dbReference type="PIRSR" id="PIRSR000138-2"/>
    </source>
</evidence>
<evidence type="ECO:0000256" key="2">
    <source>
        <dbReference type="ARBA" id="ARBA00022630"/>
    </source>
</evidence>
<dbReference type="InterPro" id="IPR013785">
    <property type="entry name" value="Aldolase_TIM"/>
</dbReference>
<keyword evidence="4" id="KW-0560">Oxidoreductase</keyword>
<feature type="active site" description="Proton acceptor" evidence="6">
    <location>
        <position position="238"/>
    </location>
</feature>
<evidence type="ECO:0000256" key="6">
    <source>
        <dbReference type="PIRSR" id="PIRSR000138-1"/>
    </source>
</evidence>
<gene>
    <name evidence="9" type="ORF">EVA68_02135</name>
</gene>
<dbReference type="CDD" id="cd02809">
    <property type="entry name" value="alpha_hydroxyacid_oxid_FMN"/>
    <property type="match status" value="1"/>
</dbReference>
<dbReference type="InterPro" id="IPR012133">
    <property type="entry name" value="Alpha-hydoxy_acid_DH_FMN"/>
</dbReference>
<feature type="binding site" evidence="7">
    <location>
        <position position="28"/>
    </location>
    <ligand>
        <name>glyoxylate</name>
        <dbReference type="ChEBI" id="CHEBI:36655"/>
    </ligand>
</feature>
<dbReference type="Pfam" id="PF01070">
    <property type="entry name" value="FMN_dh"/>
    <property type="match status" value="1"/>
</dbReference>
<dbReference type="EMBL" id="SHAG01000004">
    <property type="protein sequence ID" value="RZO77229.1"/>
    <property type="molecule type" value="Genomic_DNA"/>
</dbReference>
<dbReference type="PROSITE" id="PS51349">
    <property type="entry name" value="FMN_HYDROXY_ACID_DH_2"/>
    <property type="match status" value="1"/>
</dbReference>
<dbReference type="GO" id="GO:0009060">
    <property type="term" value="P:aerobic respiration"/>
    <property type="evidence" value="ECO:0007669"/>
    <property type="project" value="TreeGrafter"/>
</dbReference>
<dbReference type="PROSITE" id="PS00557">
    <property type="entry name" value="FMN_HYDROXY_ACID_DH_1"/>
    <property type="match status" value="1"/>
</dbReference>
<accession>A0A520S470</accession>
<feature type="domain" description="FMN hydroxy acid dehydrogenase" evidence="8">
    <location>
        <begin position="2"/>
        <end position="343"/>
    </location>
</feature>
<dbReference type="PANTHER" id="PTHR10578:SF107">
    <property type="entry name" value="2-HYDROXYACID OXIDASE 1"/>
    <property type="match status" value="1"/>
</dbReference>
<dbReference type="PIRSF" id="PIRSF000138">
    <property type="entry name" value="Al-hdrx_acd_dh"/>
    <property type="match status" value="1"/>
</dbReference>
<feature type="binding site" evidence="7">
    <location>
        <position position="131"/>
    </location>
    <ligand>
        <name>FMN</name>
        <dbReference type="ChEBI" id="CHEBI:58210"/>
    </ligand>
</feature>
<feature type="binding site" evidence="7">
    <location>
        <begin position="292"/>
        <end position="293"/>
    </location>
    <ligand>
        <name>FMN</name>
        <dbReference type="ChEBI" id="CHEBI:58210"/>
    </ligand>
</feature>
<organism evidence="9 10">
    <name type="scientific">OM182 bacterium</name>
    <dbReference type="NCBI Taxonomy" id="2510334"/>
    <lineage>
        <taxon>Bacteria</taxon>
        <taxon>Pseudomonadati</taxon>
        <taxon>Pseudomonadota</taxon>
        <taxon>Gammaproteobacteria</taxon>
        <taxon>OMG group</taxon>
        <taxon>OM182 clade</taxon>
    </lineage>
</organism>
<evidence type="ECO:0000259" key="8">
    <source>
        <dbReference type="PROSITE" id="PS51349"/>
    </source>
</evidence>
<evidence type="ECO:0000256" key="1">
    <source>
        <dbReference type="ARBA" id="ARBA00001917"/>
    </source>
</evidence>
<evidence type="ECO:0000256" key="4">
    <source>
        <dbReference type="ARBA" id="ARBA00023002"/>
    </source>
</evidence>
<evidence type="ECO:0000256" key="5">
    <source>
        <dbReference type="ARBA" id="ARBA00024042"/>
    </source>
</evidence>
<feature type="binding site" evidence="7">
    <location>
        <begin position="81"/>
        <end position="83"/>
    </location>
    <ligand>
        <name>FMN</name>
        <dbReference type="ChEBI" id="CHEBI:58210"/>
    </ligand>
</feature>
<dbReference type="SUPFAM" id="SSF51395">
    <property type="entry name" value="FMN-linked oxidoreductases"/>
    <property type="match status" value="1"/>
</dbReference>
<evidence type="ECO:0000313" key="10">
    <source>
        <dbReference type="Proteomes" id="UP000316199"/>
    </source>
</evidence>
<sequence>MPEVSEFRTIHQIIKKAKQNLSQNLWDYVVGGTASETTLKRNRASIDSKALLPKILNDVSEIDTRGSILGQELEIPVILAPIGSLQNLVTGGGATAAIAAEGAGIMSIASSACHPDLEDIAAASKSPKIYQLYVRGDADWTDLKVQRAIDAGYTAFCLTVDSAVISRRERDISKDVTPTSKPISGYGDRIFQQSLNWNDVKRIKDNFNIPLIIKGINRADDALKAIDHGIEVVYVSNHGGRQLDHGVGSLDLLPSVVKAVGGNAEIIVDGGFYRGTDIVKAIIMGANAVGIGRLEAWSLAAGGAPALVQCLNILKWEISETLSLCGVRSFDEFDSSFVVPSDVVYPPNTLSAFPLLNLEDDGY</sequence>
<dbReference type="InterPro" id="IPR008259">
    <property type="entry name" value="FMN_hydac_DH_AS"/>
</dbReference>
<name>A0A520S470_9GAMM</name>
<comment type="cofactor">
    <cofactor evidence="1">
        <name>FMN</name>
        <dbReference type="ChEBI" id="CHEBI:58210"/>
    </cofactor>
</comment>
<dbReference type="AlphaFoldDB" id="A0A520S470"/>
<feature type="binding site" evidence="7">
    <location>
        <position position="241"/>
    </location>
    <ligand>
        <name>glyoxylate</name>
        <dbReference type="ChEBI" id="CHEBI:36655"/>
    </ligand>
</feature>
<feature type="binding site" evidence="7">
    <location>
        <position position="236"/>
    </location>
    <ligand>
        <name>FMN</name>
        <dbReference type="ChEBI" id="CHEBI:58210"/>
    </ligand>
</feature>
<dbReference type="InterPro" id="IPR000262">
    <property type="entry name" value="FMN-dep_DH"/>
</dbReference>
<dbReference type="GO" id="GO:0005886">
    <property type="term" value="C:plasma membrane"/>
    <property type="evidence" value="ECO:0007669"/>
    <property type="project" value="TreeGrafter"/>
</dbReference>
<proteinExistence type="inferred from homology"/>
<protein>
    <submittedName>
        <fullName evidence="9">Alpha-hydroxy-acid oxidizing protein</fullName>
    </submittedName>
</protein>
<feature type="binding site" evidence="7">
    <location>
        <position position="133"/>
    </location>
    <ligand>
        <name>glyoxylate</name>
        <dbReference type="ChEBI" id="CHEBI:36655"/>
    </ligand>
</feature>
<dbReference type="GO" id="GO:0004459">
    <property type="term" value="F:L-lactate dehydrogenase (NAD+) activity"/>
    <property type="evidence" value="ECO:0007669"/>
    <property type="project" value="TreeGrafter"/>
</dbReference>
<feature type="binding site" evidence="7">
    <location>
        <position position="214"/>
    </location>
    <ligand>
        <name>FMN</name>
        <dbReference type="ChEBI" id="CHEBI:58210"/>
    </ligand>
</feature>
<dbReference type="Gene3D" id="3.20.20.70">
    <property type="entry name" value="Aldolase class I"/>
    <property type="match status" value="1"/>
</dbReference>
<keyword evidence="2 7" id="KW-0285">Flavoprotein</keyword>